<proteinExistence type="predicted"/>
<dbReference type="EMBL" id="SZYD01001483">
    <property type="protein sequence ID" value="KAD0676523.1"/>
    <property type="molecule type" value="Genomic_DNA"/>
</dbReference>
<dbReference type="Proteomes" id="UP000326396">
    <property type="component" value="Unassembled WGS sequence"/>
</dbReference>
<gene>
    <name evidence="1" type="ORF">E3N88_43863</name>
</gene>
<name>A0A5N6LFW9_9ASTR</name>
<dbReference type="AlphaFoldDB" id="A0A5N6LFW9"/>
<protein>
    <submittedName>
        <fullName evidence="1">Uncharacterized protein</fullName>
    </submittedName>
</protein>
<comment type="caution">
    <text evidence="1">The sequence shown here is derived from an EMBL/GenBank/DDBJ whole genome shotgun (WGS) entry which is preliminary data.</text>
</comment>
<keyword evidence="2" id="KW-1185">Reference proteome</keyword>
<sequence length="72" mass="7416">MVNVIIRCLSPTGLTVKMKKKVILFIKCVEDVAVAALGGALARAAPMMVATGAPHLRVDRGAIASTPGSAEQ</sequence>
<evidence type="ECO:0000313" key="1">
    <source>
        <dbReference type="EMBL" id="KAD0676523.1"/>
    </source>
</evidence>
<accession>A0A5N6LFW9</accession>
<reference evidence="1 2" key="1">
    <citation type="submission" date="2019-05" db="EMBL/GenBank/DDBJ databases">
        <title>Mikania micrantha, genome provides insights into the molecular mechanism of rapid growth.</title>
        <authorList>
            <person name="Liu B."/>
        </authorList>
    </citation>
    <scope>NUCLEOTIDE SEQUENCE [LARGE SCALE GENOMIC DNA]</scope>
    <source>
        <strain evidence="1">NLD-2019</strain>
        <tissue evidence="1">Leaf</tissue>
    </source>
</reference>
<organism evidence="1 2">
    <name type="scientific">Mikania micrantha</name>
    <name type="common">bitter vine</name>
    <dbReference type="NCBI Taxonomy" id="192012"/>
    <lineage>
        <taxon>Eukaryota</taxon>
        <taxon>Viridiplantae</taxon>
        <taxon>Streptophyta</taxon>
        <taxon>Embryophyta</taxon>
        <taxon>Tracheophyta</taxon>
        <taxon>Spermatophyta</taxon>
        <taxon>Magnoliopsida</taxon>
        <taxon>eudicotyledons</taxon>
        <taxon>Gunneridae</taxon>
        <taxon>Pentapetalae</taxon>
        <taxon>asterids</taxon>
        <taxon>campanulids</taxon>
        <taxon>Asterales</taxon>
        <taxon>Asteraceae</taxon>
        <taxon>Asteroideae</taxon>
        <taxon>Heliantheae alliance</taxon>
        <taxon>Eupatorieae</taxon>
        <taxon>Mikania</taxon>
    </lineage>
</organism>
<evidence type="ECO:0000313" key="2">
    <source>
        <dbReference type="Proteomes" id="UP000326396"/>
    </source>
</evidence>